<keyword evidence="2" id="KW-1185">Reference proteome</keyword>
<accession>A0ACB9HUE2</accession>
<dbReference type="Proteomes" id="UP001056120">
    <property type="component" value="Linkage Group LG11"/>
</dbReference>
<reference evidence="1 2" key="2">
    <citation type="journal article" date="2022" name="Mol. Ecol. Resour.">
        <title>The genomes of chicory, endive, great burdock and yacon provide insights into Asteraceae paleo-polyploidization history and plant inulin production.</title>
        <authorList>
            <person name="Fan W."/>
            <person name="Wang S."/>
            <person name="Wang H."/>
            <person name="Wang A."/>
            <person name="Jiang F."/>
            <person name="Liu H."/>
            <person name="Zhao H."/>
            <person name="Xu D."/>
            <person name="Zhang Y."/>
        </authorList>
    </citation>
    <scope>NUCLEOTIDE SEQUENCE [LARGE SCALE GENOMIC DNA]</scope>
    <source>
        <strain evidence="2">cv. Yunnan</strain>
        <tissue evidence="1">Leaves</tissue>
    </source>
</reference>
<comment type="caution">
    <text evidence="1">The sequence shown here is derived from an EMBL/GenBank/DDBJ whole genome shotgun (WGS) entry which is preliminary data.</text>
</comment>
<evidence type="ECO:0000313" key="2">
    <source>
        <dbReference type="Proteomes" id="UP001056120"/>
    </source>
</evidence>
<gene>
    <name evidence="1" type="ORF">L1987_34507</name>
</gene>
<sequence>MLEEILGNSSTNAAVDAASTSLVAHTDVRKSNKTNAAMILDSQSHIVNKLACEDHPLPLFHGTTKRKVSLEVLRKRNVLLLISGLDISVEEVAILEHIYMESRVQGSRMDALYEMVWVPIVDPNIEYTNAMDIQFEGIKNNMTWYSVYHPSNIDRAVKKFIGDRWHFRRKPILVVLDPQGKELSPNAIHMMWIWGSVAFPFTTAREEALWKDETWKLQLLVDSIDPTILNWSREDKYIFFYGGDDIEWIRKFTSKARAMATAACIPLEMVYVGKSKNMENVKRAIATISVEKLSYCWQDTTLIWFFWTRIENMLFSKIQVEQTHDVDPIMLQIKKLLSYDADGSWALLSRGSEILTTGHGSTMLRTIDDFDLWKERIPMMGFEWSFKERHDWFHVPAVDRFEP</sequence>
<proteinExistence type="predicted"/>
<reference evidence="2" key="1">
    <citation type="journal article" date="2022" name="Mol. Ecol. Resour.">
        <title>The genomes of chicory, endive, great burdock and yacon provide insights into Asteraceae palaeo-polyploidization history and plant inulin production.</title>
        <authorList>
            <person name="Fan W."/>
            <person name="Wang S."/>
            <person name="Wang H."/>
            <person name="Wang A."/>
            <person name="Jiang F."/>
            <person name="Liu H."/>
            <person name="Zhao H."/>
            <person name="Xu D."/>
            <person name="Zhang Y."/>
        </authorList>
    </citation>
    <scope>NUCLEOTIDE SEQUENCE [LARGE SCALE GENOMIC DNA]</scope>
    <source>
        <strain evidence="2">cv. Yunnan</strain>
    </source>
</reference>
<organism evidence="1 2">
    <name type="scientific">Smallanthus sonchifolius</name>
    <dbReference type="NCBI Taxonomy" id="185202"/>
    <lineage>
        <taxon>Eukaryota</taxon>
        <taxon>Viridiplantae</taxon>
        <taxon>Streptophyta</taxon>
        <taxon>Embryophyta</taxon>
        <taxon>Tracheophyta</taxon>
        <taxon>Spermatophyta</taxon>
        <taxon>Magnoliopsida</taxon>
        <taxon>eudicotyledons</taxon>
        <taxon>Gunneridae</taxon>
        <taxon>Pentapetalae</taxon>
        <taxon>asterids</taxon>
        <taxon>campanulids</taxon>
        <taxon>Asterales</taxon>
        <taxon>Asteraceae</taxon>
        <taxon>Asteroideae</taxon>
        <taxon>Heliantheae alliance</taxon>
        <taxon>Millerieae</taxon>
        <taxon>Smallanthus</taxon>
    </lineage>
</organism>
<dbReference type="EMBL" id="CM042028">
    <property type="protein sequence ID" value="KAI3799217.1"/>
    <property type="molecule type" value="Genomic_DNA"/>
</dbReference>
<protein>
    <submittedName>
        <fullName evidence="1">Uncharacterized protein</fullName>
    </submittedName>
</protein>
<evidence type="ECO:0000313" key="1">
    <source>
        <dbReference type="EMBL" id="KAI3799217.1"/>
    </source>
</evidence>
<name>A0ACB9HUE2_9ASTR</name>